<proteinExistence type="predicted"/>
<evidence type="ECO:0000313" key="1">
    <source>
        <dbReference type="EMBL" id="KAJ7666369.1"/>
    </source>
</evidence>
<dbReference type="Proteomes" id="UP001221757">
    <property type="component" value="Unassembled WGS sequence"/>
</dbReference>
<gene>
    <name evidence="1" type="ORF">B0H17DRAFT_282814</name>
</gene>
<protein>
    <submittedName>
        <fullName evidence="1">Uncharacterized protein</fullName>
    </submittedName>
</protein>
<dbReference type="EMBL" id="JARKIE010000210">
    <property type="protein sequence ID" value="KAJ7666369.1"/>
    <property type="molecule type" value="Genomic_DNA"/>
</dbReference>
<organism evidence="1 2">
    <name type="scientific">Mycena rosella</name>
    <name type="common">Pink bonnet</name>
    <name type="synonym">Agaricus rosellus</name>
    <dbReference type="NCBI Taxonomy" id="1033263"/>
    <lineage>
        <taxon>Eukaryota</taxon>
        <taxon>Fungi</taxon>
        <taxon>Dikarya</taxon>
        <taxon>Basidiomycota</taxon>
        <taxon>Agaricomycotina</taxon>
        <taxon>Agaricomycetes</taxon>
        <taxon>Agaricomycetidae</taxon>
        <taxon>Agaricales</taxon>
        <taxon>Marasmiineae</taxon>
        <taxon>Mycenaceae</taxon>
        <taxon>Mycena</taxon>
    </lineage>
</organism>
<keyword evidence="2" id="KW-1185">Reference proteome</keyword>
<evidence type="ECO:0000313" key="2">
    <source>
        <dbReference type="Proteomes" id="UP001221757"/>
    </source>
</evidence>
<dbReference type="AlphaFoldDB" id="A0AAD7CWA9"/>
<accession>A0AAD7CWA9</accession>
<comment type="caution">
    <text evidence="1">The sequence shown here is derived from an EMBL/GenBank/DDBJ whole genome shotgun (WGS) entry which is preliminary data.</text>
</comment>
<sequence length="143" mass="15821">MGLILAVPRHCTVFAFSLFGDVPSSQPGNPRRFVSDIDSQCLVARYTSFLPPPHIRSNFQTIIETCQSAPPLSCATVRDSSCSAQNASRPCHTYICTRIPSEAPTIARVFLIHPIVLFLSRPAAIHSYSMDIFSNRLPRSRTT</sequence>
<name>A0AAD7CWA9_MYCRO</name>
<reference evidence="1" key="1">
    <citation type="submission" date="2023-03" db="EMBL/GenBank/DDBJ databases">
        <title>Massive genome expansion in bonnet fungi (Mycena s.s.) driven by repeated elements and novel gene families across ecological guilds.</title>
        <authorList>
            <consortium name="Lawrence Berkeley National Laboratory"/>
            <person name="Harder C.B."/>
            <person name="Miyauchi S."/>
            <person name="Viragh M."/>
            <person name="Kuo A."/>
            <person name="Thoen E."/>
            <person name="Andreopoulos B."/>
            <person name="Lu D."/>
            <person name="Skrede I."/>
            <person name="Drula E."/>
            <person name="Henrissat B."/>
            <person name="Morin E."/>
            <person name="Kohler A."/>
            <person name="Barry K."/>
            <person name="LaButti K."/>
            <person name="Morin E."/>
            <person name="Salamov A."/>
            <person name="Lipzen A."/>
            <person name="Mereny Z."/>
            <person name="Hegedus B."/>
            <person name="Baldrian P."/>
            <person name="Stursova M."/>
            <person name="Weitz H."/>
            <person name="Taylor A."/>
            <person name="Grigoriev I.V."/>
            <person name="Nagy L.G."/>
            <person name="Martin F."/>
            <person name="Kauserud H."/>
        </authorList>
    </citation>
    <scope>NUCLEOTIDE SEQUENCE</scope>
    <source>
        <strain evidence="1">CBHHK067</strain>
    </source>
</reference>